<protein>
    <recommendedName>
        <fullName evidence="4">Pentapeptide repeat-containing protein</fullName>
    </recommendedName>
</protein>
<sequence length="547" mass="60144">MLTAARTCSLCAGVAITDAPDLLCFLHADTESRSSQLQDLRDGGTCWFTESTTLQQADLDLILSSAPRDHEDRPILRDARFTGCTFTGSVRFASAGHDGRLTAVRFVEFCDFESATFESDADFTEGVFDDYTSFRYATFRGIADFEQSAFLQENKALEMVEHPDSPAFASANSKRLRMLYPVSFESCQFDGPATRFAESWANSIIRFDGSTFRSVDLGPILCRGLRIRNATFTQRARIIAHGLGGVGPVELTGVDFQSSAALEGYSVGISLTSVNFTSPSTIREVQPLSKWNQLYRLEGGREKSLASTVSLKGLRSCNLNNTVSVANVDLSYCFFEDTTNLDRFRLEAGTTFLAIGGALRTRRRITAQERRWRFTKNPQWAGLKETGTVNLSSSSDADRTQDAVQVSETYRALRKGREDNKDEPGAADFYYGEMEMRRAATKGAEKTLLTAYWLVSGYGLRAWRAIVTLALFLGIISVGFEFFGFTNQGSPAHPNSVLFVLATILTVGNATNVPLTPTGEVLRLLLKVGGPLLLGLAALAVRGRIKR</sequence>
<dbReference type="EMBL" id="FNBE01000010">
    <property type="protein sequence ID" value="SDG27358.1"/>
    <property type="molecule type" value="Genomic_DNA"/>
</dbReference>
<keyword evidence="1" id="KW-1133">Transmembrane helix</keyword>
<organism evidence="2 3">
    <name type="scientific">Pseudonocardia oroxyli</name>
    <dbReference type="NCBI Taxonomy" id="366584"/>
    <lineage>
        <taxon>Bacteria</taxon>
        <taxon>Bacillati</taxon>
        <taxon>Actinomycetota</taxon>
        <taxon>Actinomycetes</taxon>
        <taxon>Pseudonocardiales</taxon>
        <taxon>Pseudonocardiaceae</taxon>
        <taxon>Pseudonocardia</taxon>
    </lineage>
</organism>
<feature type="transmembrane region" description="Helical" evidence="1">
    <location>
        <begin position="521"/>
        <end position="541"/>
    </location>
</feature>
<evidence type="ECO:0000313" key="3">
    <source>
        <dbReference type="Proteomes" id="UP000198967"/>
    </source>
</evidence>
<feature type="transmembrane region" description="Helical" evidence="1">
    <location>
        <begin position="462"/>
        <end position="485"/>
    </location>
</feature>
<dbReference type="AlphaFoldDB" id="A0A1G7SWN4"/>
<evidence type="ECO:0000313" key="2">
    <source>
        <dbReference type="EMBL" id="SDG27358.1"/>
    </source>
</evidence>
<keyword evidence="1" id="KW-0812">Transmembrane</keyword>
<reference evidence="2 3" key="1">
    <citation type="submission" date="2016-10" db="EMBL/GenBank/DDBJ databases">
        <authorList>
            <person name="de Groot N.N."/>
        </authorList>
    </citation>
    <scope>NUCLEOTIDE SEQUENCE [LARGE SCALE GENOMIC DNA]</scope>
    <source>
        <strain evidence="2 3">CGMCC 4.3143</strain>
    </source>
</reference>
<gene>
    <name evidence="2" type="ORF">SAMN05216377_110120</name>
</gene>
<dbReference type="Gene3D" id="2.160.20.80">
    <property type="entry name" value="E3 ubiquitin-protein ligase SopA"/>
    <property type="match status" value="1"/>
</dbReference>
<evidence type="ECO:0000256" key="1">
    <source>
        <dbReference type="SAM" id="Phobius"/>
    </source>
</evidence>
<dbReference type="Proteomes" id="UP000198967">
    <property type="component" value="Unassembled WGS sequence"/>
</dbReference>
<accession>A0A1G7SWN4</accession>
<proteinExistence type="predicted"/>
<evidence type="ECO:0008006" key="4">
    <source>
        <dbReference type="Google" id="ProtNLM"/>
    </source>
</evidence>
<keyword evidence="3" id="KW-1185">Reference proteome</keyword>
<name>A0A1G7SWN4_PSEOR</name>
<feature type="transmembrane region" description="Helical" evidence="1">
    <location>
        <begin position="497"/>
        <end position="515"/>
    </location>
</feature>
<keyword evidence="1" id="KW-0472">Membrane</keyword>